<dbReference type="PROSITE" id="PS00061">
    <property type="entry name" value="ADH_SHORT"/>
    <property type="match status" value="1"/>
</dbReference>
<dbReference type="InterPro" id="IPR002347">
    <property type="entry name" value="SDR_fam"/>
</dbReference>
<comment type="caution">
    <text evidence="4">The sequence shown here is derived from an EMBL/GenBank/DDBJ whole genome shotgun (WGS) entry which is preliminary data.</text>
</comment>
<dbReference type="NCBIfam" id="NF005559">
    <property type="entry name" value="PRK07231.1"/>
    <property type="match status" value="1"/>
</dbReference>
<gene>
    <name evidence="4" type="ORF">SEUCBS140593_009869</name>
</gene>
<proteinExistence type="inferred from homology"/>
<dbReference type="PRINTS" id="PR00081">
    <property type="entry name" value="GDHRDH"/>
</dbReference>
<dbReference type="Gene3D" id="3.40.50.720">
    <property type="entry name" value="NAD(P)-binding Rossmann-like Domain"/>
    <property type="match status" value="1"/>
</dbReference>
<evidence type="ECO:0000256" key="1">
    <source>
        <dbReference type="ARBA" id="ARBA00006484"/>
    </source>
</evidence>
<dbReference type="PANTHER" id="PTHR24321">
    <property type="entry name" value="DEHYDROGENASES, SHORT CHAIN"/>
    <property type="match status" value="1"/>
</dbReference>
<dbReference type="Proteomes" id="UP001642482">
    <property type="component" value="Unassembled WGS sequence"/>
</dbReference>
<dbReference type="EMBL" id="CAWUHD010000175">
    <property type="protein sequence ID" value="CAK7237176.1"/>
    <property type="molecule type" value="Genomic_DNA"/>
</dbReference>
<keyword evidence="3" id="KW-0560">Oxidoreductase</keyword>
<dbReference type="InterPro" id="IPR036291">
    <property type="entry name" value="NAD(P)-bd_dom_sf"/>
</dbReference>
<dbReference type="InterPro" id="IPR020904">
    <property type="entry name" value="Sc_DH/Rdtase_CS"/>
</dbReference>
<evidence type="ECO:0000313" key="5">
    <source>
        <dbReference type="Proteomes" id="UP001642482"/>
    </source>
</evidence>
<dbReference type="CDD" id="cd05233">
    <property type="entry name" value="SDR_c"/>
    <property type="match status" value="1"/>
</dbReference>
<evidence type="ECO:0000313" key="4">
    <source>
        <dbReference type="EMBL" id="CAK7237176.1"/>
    </source>
</evidence>
<organism evidence="4 5">
    <name type="scientific">Sporothrix eucalyptigena</name>
    <dbReference type="NCBI Taxonomy" id="1812306"/>
    <lineage>
        <taxon>Eukaryota</taxon>
        <taxon>Fungi</taxon>
        <taxon>Dikarya</taxon>
        <taxon>Ascomycota</taxon>
        <taxon>Pezizomycotina</taxon>
        <taxon>Sordariomycetes</taxon>
        <taxon>Sordariomycetidae</taxon>
        <taxon>Ophiostomatales</taxon>
        <taxon>Ophiostomataceae</taxon>
        <taxon>Sporothrix</taxon>
    </lineage>
</organism>
<dbReference type="Pfam" id="PF13561">
    <property type="entry name" value="adh_short_C2"/>
    <property type="match status" value="1"/>
</dbReference>
<name>A0ABP0CZ27_9PEZI</name>
<comment type="similarity">
    <text evidence="1">Belongs to the short-chain dehydrogenases/reductases (SDR) family.</text>
</comment>
<evidence type="ECO:0000256" key="3">
    <source>
        <dbReference type="ARBA" id="ARBA00023002"/>
    </source>
</evidence>
<reference evidence="4 5" key="1">
    <citation type="submission" date="2024-01" db="EMBL/GenBank/DDBJ databases">
        <authorList>
            <person name="Allen C."/>
            <person name="Tagirdzhanova G."/>
        </authorList>
    </citation>
    <scope>NUCLEOTIDE SEQUENCE [LARGE SCALE GENOMIC DNA]</scope>
</reference>
<evidence type="ECO:0000256" key="2">
    <source>
        <dbReference type="ARBA" id="ARBA00022857"/>
    </source>
</evidence>
<keyword evidence="2" id="KW-0521">NADP</keyword>
<keyword evidence="5" id="KW-1185">Reference proteome</keyword>
<dbReference type="PANTHER" id="PTHR24321:SF8">
    <property type="entry name" value="ESTRADIOL 17-BETA-DEHYDROGENASE 8-RELATED"/>
    <property type="match status" value="1"/>
</dbReference>
<accession>A0ABP0CZ27</accession>
<protein>
    <submittedName>
        <fullName evidence="4">Uncharacterized protein</fullName>
    </submittedName>
</protein>
<dbReference type="SUPFAM" id="SSF51735">
    <property type="entry name" value="NAD(P)-binding Rossmann-fold domains"/>
    <property type="match status" value="1"/>
</dbReference>
<dbReference type="PRINTS" id="PR00080">
    <property type="entry name" value="SDRFAMILY"/>
</dbReference>
<sequence>MVHEFPNRFAGKVVAITGAASGMGAAMTKRYIAEGAKVLVADMCDEAKGQDFVSQFPKGTAHFHHCDVAVPEQATGVVTETIKQFGDIDIVHNHAAAGTVGAITDMDPKTWSHVFAVSVDAAFYISRAAIPEMMKHTADKRGNKGVIINTVSISGITPDGGLACYSAAKAALANLTKGMAADHARDGIRVNAVAPGPTRSAMSTQALADPVLREAYLSAVPVKRIGEPEELAAAMMFLASDDASFITGAILNVDGGSLAVSRSPDMRDALKGTKDDKRRQA</sequence>